<dbReference type="CDD" id="cd18809">
    <property type="entry name" value="SF1_C_RecD"/>
    <property type="match status" value="1"/>
</dbReference>
<feature type="domain" description="TrwC relaxase" evidence="4">
    <location>
        <begin position="12"/>
        <end position="414"/>
    </location>
</feature>
<dbReference type="KEGG" id="mgg:MPLG2_0226"/>
<name>A0A2N9JAT1_9ACTN</name>
<dbReference type="GO" id="GO:0005524">
    <property type="term" value="F:ATP binding"/>
    <property type="evidence" value="ECO:0007669"/>
    <property type="project" value="UniProtKB-KW"/>
</dbReference>
<dbReference type="InterPro" id="IPR014862">
    <property type="entry name" value="TrwC"/>
</dbReference>
<dbReference type="Gene3D" id="3.40.50.300">
    <property type="entry name" value="P-loop containing nucleotide triphosphate hydrolases"/>
    <property type="match status" value="2"/>
</dbReference>
<dbReference type="SUPFAM" id="SSF52540">
    <property type="entry name" value="P-loop containing nucleoside triphosphate hydrolases"/>
    <property type="match status" value="2"/>
</dbReference>
<gene>
    <name evidence="5" type="ORF">MPLG2_0226</name>
</gene>
<keyword evidence="2" id="KW-0067">ATP-binding</keyword>
<accession>A0A2N9JAT1</accession>
<dbReference type="GO" id="GO:0016779">
    <property type="term" value="F:nucleotidyltransferase activity"/>
    <property type="evidence" value="ECO:0007669"/>
    <property type="project" value="UniProtKB-KW"/>
</dbReference>
<evidence type="ECO:0000259" key="4">
    <source>
        <dbReference type="Pfam" id="PF08751"/>
    </source>
</evidence>
<dbReference type="Pfam" id="PF08751">
    <property type="entry name" value="TrwC"/>
    <property type="match status" value="1"/>
</dbReference>
<keyword evidence="5" id="KW-0548">Nucleotidyltransferase</keyword>
<dbReference type="Gene3D" id="2.30.30.940">
    <property type="match status" value="1"/>
</dbReference>
<reference evidence="5 6" key="1">
    <citation type="submission" date="2018-02" db="EMBL/GenBank/DDBJ databases">
        <authorList>
            <person name="Cohen D.B."/>
            <person name="Kent A.D."/>
        </authorList>
    </citation>
    <scope>NUCLEOTIDE SEQUENCE [LARGE SCALE GENOMIC DNA]</scope>
    <source>
        <strain evidence="5">1</strain>
    </source>
</reference>
<dbReference type="PANTHER" id="PTHR43788">
    <property type="entry name" value="DNA2/NAM7 HELICASE FAMILY MEMBER"/>
    <property type="match status" value="1"/>
</dbReference>
<proteinExistence type="predicted"/>
<dbReference type="SUPFAM" id="SSF55464">
    <property type="entry name" value="Origin of replication-binding domain, RBD-like"/>
    <property type="match status" value="1"/>
</dbReference>
<dbReference type="Proteomes" id="UP000238164">
    <property type="component" value="Chromosome 1"/>
</dbReference>
<keyword evidence="5" id="KW-0808">Transferase</keyword>
<evidence type="ECO:0000313" key="6">
    <source>
        <dbReference type="Proteomes" id="UP000238164"/>
    </source>
</evidence>
<dbReference type="InterPro" id="IPR050534">
    <property type="entry name" value="Coronavir_polyprotein_1ab"/>
</dbReference>
<feature type="compositionally biased region" description="Basic and acidic residues" evidence="3">
    <location>
        <begin position="389"/>
        <end position="401"/>
    </location>
</feature>
<dbReference type="PANTHER" id="PTHR43788:SF6">
    <property type="entry name" value="DNA HELICASE B"/>
    <property type="match status" value="1"/>
</dbReference>
<dbReference type="NCBIfam" id="NF041492">
    <property type="entry name" value="MobF"/>
    <property type="match status" value="1"/>
</dbReference>
<sequence length="1296" mass="140476">MPAMMSLHKLTAGSGYDYLTRQVAAQDSTAKGHTSLADYYEQKGESPGRWLGSGLVGIDGLEAGDQVTADQMLSLFGVGDHPLARERLDALDNHATASDVKNAMRLGQRWGIYGGGEAFADEVSGRIAAWNRANGHPDGAPVTQVVRASIRTAVGRDRFQERFGRAPLNPRELTGFIARDSRPSRQGVAGYDLTFSPVKSVSALWALADPATAARIQHCHDLAVADALRYIEQEALYTRRGRNGVRQVRTHGLVAAAFTHRDSRAGDPDLHTHVAVANKVQAVDDGDWLAIDGRLLYLANVAASERYNTALEQHLTRDLGVRFVDRQDGRDVRPVREIAGVDPALLRRWSQRDLEIRTAQGELVGDFQREQGRTPTPGEQHALGQRATLETREAKHEPRSLAEQRRAWAAQAEAVLGRGGVARMVAAALNPGRAERRPVDEAWLDATAARVVRVVERNRATWQVWHVRAEVERQVRRSGRIVSEAAAQCLVDLALTRHSIPLDTARDMPGDVPEPMPLRRADGNSMYVVAGSARYSSAPILAAERLLLATAGRRDGMVVGQRSIDLALLEAHANGVRLNDGQVELVRAMASSGSRLQVAIAPAGAGKTTAMNALASAWREAGGDVIGLAPSAAAADALGQQLGGHADTMHKLTQGLDDERLPGWAAAIGPRTLVVIDEAGMADTLTLEQVVSFVVKRGGSVRLVGDDHQLSAVEAGGVLREIAAEHGAVRLDEVVRFSDPAEATASLALRQGRPTALGFYLDRQRIHVGDATTTLDQAFDGWMTDRARGLDSLMLAPTHDLVAQLNARARAQRLGERLPGPEVSLADGNRVSAGDTIVTRRNERRLTYSRHGWVRNGDRWTVLAVNRDQSLTVANASGWQVKLPAGYVRDDVVLGYASTIHGAQGLTVDSMHGVLSGQESRQQLYTMMTRGRHANHVYVTAVGDGDPHSLLRPEVVRPPTPTELLEAVLSRDDAAVSAVGSLREQANPAVLLKPAVDRYVDAVGVAAEQVVSAERKAEIERSADSMVLWLTEAPAWPALRTHLLTIEASGGDSIQALRRGIDSGGLDDAQDPAAVLSWRLQPIARGGPLPWLDGVPESLRADPVWGVYVEARQQLVRELADEVRNGCAERRPAWLADMPLPPSPALAAEITVWRCAMGVSDGDLRPTGAAQPAAAAARWQYRLDQALVDEHPEVRQWTNWLRDTVPDLQRDPHTAVVGRQVAAWAADGDPVRRWVRDAVADGLLPDDHPAAALASRIERQRTAPPIWETVEPINLHRRPEDIAPPMSRPPSHGPRI</sequence>
<dbReference type="EC" id="2.7.7.-" evidence="5"/>
<protein>
    <submittedName>
        <fullName evidence="5">DNA primase</fullName>
        <ecNumber evidence="5">2.7.7.-</ecNumber>
    </submittedName>
</protein>
<dbReference type="GO" id="GO:0003678">
    <property type="term" value="F:DNA helicase activity"/>
    <property type="evidence" value="ECO:0007669"/>
    <property type="project" value="UniProtKB-ARBA"/>
</dbReference>
<organism evidence="5 6">
    <name type="scientific">Micropruina glycogenica</name>
    <dbReference type="NCBI Taxonomy" id="75385"/>
    <lineage>
        <taxon>Bacteria</taxon>
        <taxon>Bacillati</taxon>
        <taxon>Actinomycetota</taxon>
        <taxon>Actinomycetes</taxon>
        <taxon>Propionibacteriales</taxon>
        <taxon>Nocardioidaceae</taxon>
        <taxon>Micropruina</taxon>
    </lineage>
</organism>
<evidence type="ECO:0000256" key="3">
    <source>
        <dbReference type="SAM" id="MobiDB-lite"/>
    </source>
</evidence>
<dbReference type="InterPro" id="IPR027417">
    <property type="entry name" value="P-loop_NTPase"/>
</dbReference>
<dbReference type="EMBL" id="LT985188">
    <property type="protein sequence ID" value="SPD85262.1"/>
    <property type="molecule type" value="Genomic_DNA"/>
</dbReference>
<evidence type="ECO:0000313" key="5">
    <source>
        <dbReference type="EMBL" id="SPD85262.1"/>
    </source>
</evidence>
<keyword evidence="6" id="KW-1185">Reference proteome</keyword>
<dbReference type="Pfam" id="PF13604">
    <property type="entry name" value="AAA_30"/>
    <property type="match status" value="1"/>
</dbReference>
<evidence type="ECO:0000256" key="2">
    <source>
        <dbReference type="ARBA" id="ARBA00022840"/>
    </source>
</evidence>
<keyword evidence="1" id="KW-0547">Nucleotide-binding</keyword>
<evidence type="ECO:0000256" key="1">
    <source>
        <dbReference type="ARBA" id="ARBA00022741"/>
    </source>
</evidence>
<feature type="region of interest" description="Disordered" evidence="3">
    <location>
        <begin position="368"/>
        <end position="401"/>
    </location>
</feature>